<evidence type="ECO:0000256" key="2">
    <source>
        <dbReference type="ARBA" id="ARBA00023163"/>
    </source>
</evidence>
<comment type="caution">
    <text evidence="7">The sequence shown here is derived from an EMBL/GenBank/DDBJ whole genome shotgun (WGS) entry which is preliminary data.</text>
</comment>
<evidence type="ECO:0000256" key="1">
    <source>
        <dbReference type="ARBA" id="ARBA00004123"/>
    </source>
</evidence>
<evidence type="ECO:0000259" key="6">
    <source>
        <dbReference type="Pfam" id="PF03871"/>
    </source>
</evidence>
<feature type="domain" description="RNA polymerase Rpb5 N-terminal" evidence="6">
    <location>
        <begin position="8"/>
        <end position="94"/>
    </location>
</feature>
<comment type="subcellular location">
    <subcellularLocation>
        <location evidence="1">Nucleus</location>
    </subcellularLocation>
</comment>
<comment type="similarity">
    <text evidence="4">Belongs to the archaeal Rpo5/eukaryotic RPB5 RNA polymerase subunit family.</text>
</comment>
<name>A0A7J7IF98_9RHOD</name>
<keyword evidence="2" id="KW-0804">Transcription</keyword>
<dbReference type="PANTHER" id="PTHR10535:SF0">
    <property type="entry name" value="DNA-DIRECTED RNA POLYMERASES I, II, AND III SUBUNIT RPABC1"/>
    <property type="match status" value="1"/>
</dbReference>
<dbReference type="NCBIfam" id="NF007129">
    <property type="entry name" value="PRK09570.1"/>
    <property type="match status" value="1"/>
</dbReference>
<dbReference type="InterPro" id="IPR036710">
    <property type="entry name" value="RNA_pol_Rpb5_N_sf"/>
</dbReference>
<dbReference type="PANTHER" id="PTHR10535">
    <property type="entry name" value="DNA-DIRECTED RNA POLYMERASES I, II, AND III SUBUNIT RPABC1"/>
    <property type="match status" value="1"/>
</dbReference>
<dbReference type="Pfam" id="PF03871">
    <property type="entry name" value="RNA_pol_Rpb5_N"/>
    <property type="match status" value="1"/>
</dbReference>
<dbReference type="InterPro" id="IPR005571">
    <property type="entry name" value="RNA_pol_Rpb5_N"/>
</dbReference>
<proteinExistence type="inferred from homology"/>
<dbReference type="GO" id="GO:0042797">
    <property type="term" value="P:tRNA transcription by RNA polymerase III"/>
    <property type="evidence" value="ECO:0007669"/>
    <property type="project" value="TreeGrafter"/>
</dbReference>
<dbReference type="HAMAP" id="MF_00025">
    <property type="entry name" value="RNApol_Rpo5_RPB5"/>
    <property type="match status" value="1"/>
</dbReference>
<dbReference type="PIRSF" id="PIRSF000747">
    <property type="entry name" value="RPB5"/>
    <property type="match status" value="1"/>
</dbReference>
<dbReference type="GO" id="GO:0006362">
    <property type="term" value="P:transcription elongation by RNA polymerase I"/>
    <property type="evidence" value="ECO:0007669"/>
    <property type="project" value="TreeGrafter"/>
</dbReference>
<dbReference type="SUPFAM" id="SSF55287">
    <property type="entry name" value="RPB5-like RNA polymerase subunit"/>
    <property type="match status" value="1"/>
</dbReference>
<evidence type="ECO:0000259" key="5">
    <source>
        <dbReference type="Pfam" id="PF01191"/>
    </source>
</evidence>
<sequence>MATDVQVEETRRLHRVRRTILEMLRDRGYLVLPTKTDLELPLEEFAHKFDAAGRARESLTMLRQHRVDRSNQIYVFFPKEEKVGVKPIREYCMRLETENVLRAIIVVQTGLTPIAKQAVAELQPRFHLELFQEAELLVNITKHQLVPRHEVLTAEQKKTLLRRYQLKETQLPRILQSDPVARYFGVTRGQVIKITRSSETAGRYVTYRLVV</sequence>
<organism evidence="7 8">
    <name type="scientific">Cyanidiococcus yangmingshanensis</name>
    <dbReference type="NCBI Taxonomy" id="2690220"/>
    <lineage>
        <taxon>Eukaryota</taxon>
        <taxon>Rhodophyta</taxon>
        <taxon>Bangiophyceae</taxon>
        <taxon>Cyanidiales</taxon>
        <taxon>Cyanidiaceae</taxon>
        <taxon>Cyanidiococcus</taxon>
    </lineage>
</organism>
<evidence type="ECO:0000313" key="7">
    <source>
        <dbReference type="EMBL" id="KAF6001773.1"/>
    </source>
</evidence>
<evidence type="ECO:0000313" key="8">
    <source>
        <dbReference type="Proteomes" id="UP000530660"/>
    </source>
</evidence>
<dbReference type="Gene3D" id="3.40.1340.10">
    <property type="entry name" value="RNA polymerase, Rpb5, N-terminal domain"/>
    <property type="match status" value="1"/>
</dbReference>
<feature type="domain" description="RNA polymerase subunit H/Rpb5 C-terminal" evidence="5">
    <location>
        <begin position="138"/>
        <end position="210"/>
    </location>
</feature>
<accession>A0A7J7IF98</accession>
<dbReference type="Gene3D" id="3.90.940.20">
    <property type="entry name" value="RPB5-like RNA polymerase subunit"/>
    <property type="match status" value="1"/>
</dbReference>
<dbReference type="GO" id="GO:0006366">
    <property type="term" value="P:transcription by RNA polymerase II"/>
    <property type="evidence" value="ECO:0007669"/>
    <property type="project" value="TreeGrafter"/>
</dbReference>
<dbReference type="FunFam" id="3.40.1340.10:FF:000001">
    <property type="entry name" value="DNA-directed RNA polymerases I, II, and III subunit RPABC1"/>
    <property type="match status" value="1"/>
</dbReference>
<dbReference type="EMBL" id="VWRR01000013">
    <property type="protein sequence ID" value="KAF6001773.1"/>
    <property type="molecule type" value="Genomic_DNA"/>
</dbReference>
<reference evidence="7 8" key="1">
    <citation type="journal article" date="2020" name="J. Phycol.">
        <title>Comparative genome analysis reveals Cyanidiococcus gen. nov., a new extremophilic red algal genus sister to Cyanidioschyzon (Cyanidioschyzonaceae, Rhodophyta).</title>
        <authorList>
            <person name="Liu S.-L."/>
            <person name="Chiang Y.-R."/>
            <person name="Yoon H.S."/>
            <person name="Fu H.-Y."/>
        </authorList>
    </citation>
    <scope>NUCLEOTIDE SEQUENCE [LARGE SCALE GENOMIC DNA]</scope>
    <source>
        <strain evidence="7 8">THAL066</strain>
    </source>
</reference>
<evidence type="ECO:0000256" key="4">
    <source>
        <dbReference type="ARBA" id="ARBA00025765"/>
    </source>
</evidence>
<dbReference type="Proteomes" id="UP000530660">
    <property type="component" value="Unassembled WGS sequence"/>
</dbReference>
<dbReference type="AlphaFoldDB" id="A0A7J7IF98"/>
<dbReference type="FunFam" id="3.90.940.20:FF:000001">
    <property type="entry name" value="DNA-directed RNA polymerases I, II, and III subunit RPABC1"/>
    <property type="match status" value="1"/>
</dbReference>
<dbReference type="Pfam" id="PF01191">
    <property type="entry name" value="RNA_pol_Rpb5_C"/>
    <property type="match status" value="1"/>
</dbReference>
<dbReference type="SUPFAM" id="SSF53036">
    <property type="entry name" value="Eukaryotic RPB5 N-terminal domain"/>
    <property type="match status" value="1"/>
</dbReference>
<dbReference type="InterPro" id="IPR035913">
    <property type="entry name" value="RPB5-like_sf"/>
</dbReference>
<dbReference type="InterPro" id="IPR014381">
    <property type="entry name" value="Arch_Rpo5/euc_Rpb5"/>
</dbReference>
<dbReference type="GO" id="GO:0003677">
    <property type="term" value="F:DNA binding"/>
    <property type="evidence" value="ECO:0007669"/>
    <property type="project" value="InterPro"/>
</dbReference>
<keyword evidence="8" id="KW-1185">Reference proteome</keyword>
<dbReference type="OrthoDB" id="248779at2759"/>
<dbReference type="GO" id="GO:0005665">
    <property type="term" value="C:RNA polymerase II, core complex"/>
    <property type="evidence" value="ECO:0007669"/>
    <property type="project" value="TreeGrafter"/>
</dbReference>
<gene>
    <name evidence="7" type="primary">POLR2E</name>
    <name evidence="7" type="ORF">F1559_003174</name>
</gene>
<dbReference type="InterPro" id="IPR000783">
    <property type="entry name" value="RNA_pol_subH/Rpb5_C"/>
</dbReference>
<dbReference type="GO" id="GO:0005666">
    <property type="term" value="C:RNA polymerase III complex"/>
    <property type="evidence" value="ECO:0007669"/>
    <property type="project" value="TreeGrafter"/>
</dbReference>
<keyword evidence="3" id="KW-0539">Nucleus</keyword>
<dbReference type="GO" id="GO:0005736">
    <property type="term" value="C:RNA polymerase I complex"/>
    <property type="evidence" value="ECO:0007669"/>
    <property type="project" value="TreeGrafter"/>
</dbReference>
<dbReference type="GO" id="GO:0003899">
    <property type="term" value="F:DNA-directed RNA polymerase activity"/>
    <property type="evidence" value="ECO:0007669"/>
    <property type="project" value="InterPro"/>
</dbReference>
<protein>
    <submittedName>
        <fullName evidence="7">Dna-directed RNA</fullName>
    </submittedName>
</protein>
<evidence type="ECO:0000256" key="3">
    <source>
        <dbReference type="ARBA" id="ARBA00023242"/>
    </source>
</evidence>